<dbReference type="KEGG" id="nue:C5F50_05870"/>
<dbReference type="AlphaFoldDB" id="A0A7D5M4P5"/>
<reference evidence="1 2" key="1">
    <citation type="submission" date="2018-02" db="EMBL/GenBank/DDBJ databases">
        <title>Complete genome of Nitrosopumilus ureaphilus PS0.</title>
        <authorList>
            <person name="Qin W."/>
            <person name="Zheng Y."/>
            <person name="Stahl D.A."/>
        </authorList>
    </citation>
    <scope>NUCLEOTIDE SEQUENCE [LARGE SCALE GENOMIC DNA]</scope>
    <source>
        <strain evidence="1 2">PS0</strain>
    </source>
</reference>
<dbReference type="RefSeq" id="WP_179372752.1">
    <property type="nucleotide sequence ID" value="NZ_CP026995.1"/>
</dbReference>
<evidence type="ECO:0000313" key="1">
    <source>
        <dbReference type="EMBL" id="QLH06652.1"/>
    </source>
</evidence>
<keyword evidence="2" id="KW-1185">Reference proteome</keyword>
<name>A0A7D5M4P5_9ARCH</name>
<organism evidence="1 2">
    <name type="scientific">Nitrosopumilus ureiphilus</name>
    <dbReference type="NCBI Taxonomy" id="1470067"/>
    <lineage>
        <taxon>Archaea</taxon>
        <taxon>Nitrososphaerota</taxon>
        <taxon>Nitrososphaeria</taxon>
        <taxon>Nitrosopumilales</taxon>
        <taxon>Nitrosopumilaceae</taxon>
        <taxon>Nitrosopumilus</taxon>
    </lineage>
</organism>
<proteinExistence type="predicted"/>
<gene>
    <name evidence="1" type="ORF">C5F50_05870</name>
</gene>
<protein>
    <submittedName>
        <fullName evidence="1">Uncharacterized protein</fullName>
    </submittedName>
</protein>
<dbReference type="Proteomes" id="UP000509478">
    <property type="component" value="Chromosome"/>
</dbReference>
<evidence type="ECO:0000313" key="2">
    <source>
        <dbReference type="Proteomes" id="UP000509478"/>
    </source>
</evidence>
<sequence length="390" mass="45190">MKYFVIFLVLMMFVGTIAPVLGFEIHDLDYENSPYQNKKTPSLGKPVELFYQVVNHAPKNQSYDVMISITNLDEKKQVHSKQYQYEIPSGKFIDIIWKFTPETSGLYLVDVTENHYKYTKHIFAVPENNDFKKIHKTNPVLLENQSPRQQFRMGIDPKEIFCKDELYLALKSSGLPVCVTLDTLIEFRQRDIIIPDVIDYDRIGFAVSENQFIKMLDENNIEYDREELLLVSGFAQLSLPPTSGYCGYVLDKTPEDYWFSSSYHFDTLLSSNLYDENPNPCISAMSFTCECSIQTQLKENELTELSYFDESQEKHVGNMFRDYLNEGGKIANAPNSFIIGKYNMDLDSDITLFCGQFQGKQYWHFTGSINDTKISDWGRIGWTTQTMCNK</sequence>
<dbReference type="EMBL" id="CP026995">
    <property type="protein sequence ID" value="QLH06652.1"/>
    <property type="molecule type" value="Genomic_DNA"/>
</dbReference>
<accession>A0A7D5M4P5</accession>
<dbReference type="GeneID" id="56067595"/>
<dbReference type="OrthoDB" id="2395at2157"/>